<dbReference type="Proteomes" id="UP000184383">
    <property type="component" value="Unassembled WGS sequence"/>
</dbReference>
<evidence type="ECO:0000256" key="1">
    <source>
        <dbReference type="SAM" id="Phobius"/>
    </source>
</evidence>
<gene>
    <name evidence="2" type="ORF">ASPWEDRAFT_246748</name>
</gene>
<organism evidence="2 3">
    <name type="scientific">Aspergillus wentii DTO 134E9</name>
    <dbReference type="NCBI Taxonomy" id="1073089"/>
    <lineage>
        <taxon>Eukaryota</taxon>
        <taxon>Fungi</taxon>
        <taxon>Dikarya</taxon>
        <taxon>Ascomycota</taxon>
        <taxon>Pezizomycotina</taxon>
        <taxon>Eurotiomycetes</taxon>
        <taxon>Eurotiomycetidae</taxon>
        <taxon>Eurotiales</taxon>
        <taxon>Aspergillaceae</taxon>
        <taxon>Aspergillus</taxon>
        <taxon>Aspergillus subgen. Cremei</taxon>
    </lineage>
</organism>
<protein>
    <submittedName>
        <fullName evidence="2">Uncharacterized protein</fullName>
    </submittedName>
</protein>
<keyword evidence="3" id="KW-1185">Reference proteome</keyword>
<accession>A0A1L9S1V9</accession>
<evidence type="ECO:0000313" key="2">
    <source>
        <dbReference type="EMBL" id="OJJ41126.1"/>
    </source>
</evidence>
<dbReference type="VEuPathDB" id="FungiDB:ASPWEDRAFT_246748"/>
<keyword evidence="1" id="KW-0472">Membrane</keyword>
<feature type="transmembrane region" description="Helical" evidence="1">
    <location>
        <begin position="49"/>
        <end position="68"/>
    </location>
</feature>
<evidence type="ECO:0000313" key="3">
    <source>
        <dbReference type="Proteomes" id="UP000184383"/>
    </source>
</evidence>
<sequence length="92" mass="10992">MVGFYKRLLFIFVSISFLAGHPSFPCLDWPFFFPKFYILSMQGPLRLPFLPTKFFYFFLSILFSLLLPKPLSRSLRIMTHRLMRANSIFIFL</sequence>
<proteinExistence type="predicted"/>
<reference evidence="3" key="1">
    <citation type="journal article" date="2017" name="Genome Biol.">
        <title>Comparative genomics reveals high biological diversity and specific adaptations in the industrially and medically important fungal genus Aspergillus.</title>
        <authorList>
            <person name="de Vries R.P."/>
            <person name="Riley R."/>
            <person name="Wiebenga A."/>
            <person name="Aguilar-Osorio G."/>
            <person name="Amillis S."/>
            <person name="Uchima C.A."/>
            <person name="Anderluh G."/>
            <person name="Asadollahi M."/>
            <person name="Askin M."/>
            <person name="Barry K."/>
            <person name="Battaglia E."/>
            <person name="Bayram O."/>
            <person name="Benocci T."/>
            <person name="Braus-Stromeyer S.A."/>
            <person name="Caldana C."/>
            <person name="Canovas D."/>
            <person name="Cerqueira G.C."/>
            <person name="Chen F."/>
            <person name="Chen W."/>
            <person name="Choi C."/>
            <person name="Clum A."/>
            <person name="Dos Santos R.A."/>
            <person name="Damasio A.R."/>
            <person name="Diallinas G."/>
            <person name="Emri T."/>
            <person name="Fekete E."/>
            <person name="Flipphi M."/>
            <person name="Freyberg S."/>
            <person name="Gallo A."/>
            <person name="Gournas C."/>
            <person name="Habgood R."/>
            <person name="Hainaut M."/>
            <person name="Harispe M.L."/>
            <person name="Henrissat B."/>
            <person name="Hilden K.S."/>
            <person name="Hope R."/>
            <person name="Hossain A."/>
            <person name="Karabika E."/>
            <person name="Karaffa L."/>
            <person name="Karanyi Z."/>
            <person name="Krasevec N."/>
            <person name="Kuo A."/>
            <person name="Kusch H."/>
            <person name="LaButti K."/>
            <person name="Lagendijk E.L."/>
            <person name="Lapidus A."/>
            <person name="Levasseur A."/>
            <person name="Lindquist E."/>
            <person name="Lipzen A."/>
            <person name="Logrieco A.F."/>
            <person name="MacCabe A."/>
            <person name="Maekelae M.R."/>
            <person name="Malavazi I."/>
            <person name="Melin P."/>
            <person name="Meyer V."/>
            <person name="Mielnichuk N."/>
            <person name="Miskei M."/>
            <person name="Molnar A.P."/>
            <person name="Mule G."/>
            <person name="Ngan C.Y."/>
            <person name="Orejas M."/>
            <person name="Orosz E."/>
            <person name="Ouedraogo J.P."/>
            <person name="Overkamp K.M."/>
            <person name="Park H.-S."/>
            <person name="Perrone G."/>
            <person name="Piumi F."/>
            <person name="Punt P.J."/>
            <person name="Ram A.F."/>
            <person name="Ramon A."/>
            <person name="Rauscher S."/>
            <person name="Record E."/>
            <person name="Riano-Pachon D.M."/>
            <person name="Robert V."/>
            <person name="Roehrig J."/>
            <person name="Ruller R."/>
            <person name="Salamov A."/>
            <person name="Salih N.S."/>
            <person name="Samson R.A."/>
            <person name="Sandor E."/>
            <person name="Sanguinetti M."/>
            <person name="Schuetze T."/>
            <person name="Sepcic K."/>
            <person name="Shelest E."/>
            <person name="Sherlock G."/>
            <person name="Sophianopoulou V."/>
            <person name="Squina F.M."/>
            <person name="Sun H."/>
            <person name="Susca A."/>
            <person name="Todd R.B."/>
            <person name="Tsang A."/>
            <person name="Unkles S.E."/>
            <person name="van de Wiele N."/>
            <person name="van Rossen-Uffink D."/>
            <person name="Oliveira J.V."/>
            <person name="Vesth T.C."/>
            <person name="Visser J."/>
            <person name="Yu J.-H."/>
            <person name="Zhou M."/>
            <person name="Andersen M.R."/>
            <person name="Archer D.B."/>
            <person name="Baker S.E."/>
            <person name="Benoit I."/>
            <person name="Brakhage A.A."/>
            <person name="Braus G.H."/>
            <person name="Fischer R."/>
            <person name="Frisvad J.C."/>
            <person name="Goldman G.H."/>
            <person name="Houbraken J."/>
            <person name="Oakley B."/>
            <person name="Pocsi I."/>
            <person name="Scazzocchio C."/>
            <person name="Seiboth B."/>
            <person name="vanKuyk P.A."/>
            <person name="Wortman J."/>
            <person name="Dyer P.S."/>
            <person name="Grigoriev I.V."/>
        </authorList>
    </citation>
    <scope>NUCLEOTIDE SEQUENCE [LARGE SCALE GENOMIC DNA]</scope>
    <source>
        <strain evidence="3">DTO 134E9</strain>
    </source>
</reference>
<keyword evidence="1" id="KW-0812">Transmembrane</keyword>
<dbReference type="AlphaFoldDB" id="A0A1L9S1V9"/>
<dbReference type="EMBL" id="KV878209">
    <property type="protein sequence ID" value="OJJ41126.1"/>
    <property type="molecule type" value="Genomic_DNA"/>
</dbReference>
<keyword evidence="1" id="KW-1133">Transmembrane helix</keyword>
<name>A0A1L9S1V9_ASPWE</name>
<dbReference type="GeneID" id="63748497"/>
<dbReference type="RefSeq" id="XP_040694802.1">
    <property type="nucleotide sequence ID" value="XM_040832649.1"/>
</dbReference>